<feature type="domain" description="DRBM" evidence="6">
    <location>
        <begin position="594"/>
        <end position="661"/>
    </location>
</feature>
<evidence type="ECO:0000256" key="5">
    <source>
        <dbReference type="SAM" id="SignalP"/>
    </source>
</evidence>
<keyword evidence="1" id="KW-0677">Repeat</keyword>
<dbReference type="FunFam" id="3.30.160.20:FF:000007">
    <property type="entry name" value="Double-stranded RNA-binding protein Staufen homolog 1"/>
    <property type="match status" value="2"/>
</dbReference>
<sequence>MMKLLVILQAILVGSSSGFIYKDSIDFDELTDIFGLSNCIEGYILMAGAVVPNSDRNSYSQSNTQLQNDISANNSASIDKDKTPMCLVNELARFNKIKHQYKLTNEQGPPHQKKFTVTLQLGNEEYNADAMSIKKAQHAAAALALSKTNYKQPQTKIKLKASGHYNNITPTVELNALAMKRGEQTVYTVIETPQYLTPPPQPNPLYNGFRPDIYPHSRTSTYNNFNNLINRNGQRCMPYVPNFYSPRFSVPQIPPNGYIKPEVKTVGFYKVKLQIGKHEFMGYGNTNQAARHDAAMKALTQIKNEEKNENIKEVLKSGDSKSVISQVYEVALKMKLPIKFEVLKEDGLPHMKLYITKCTVGSYNVTGEGNGKKLSKRRAAEKMLQTLKEVNESLLEEENISPTLPIPPKNRYKMPRKKNKNLIKETKPNSENLEPNDATYRKEDNNDPVAKLFKIQATKKKKEPIYVLKEDIILSNRKKEFTFEVSVGQFTAFGKGPNKKDAKRNAAEKLLIDMGYESELKRRSIKTNDLPLVSHENKANIDSPRKNGRQIAPGVLLVSPETSTANKPSQGNGGVPLVSVASNVANDFSVIDFQPTKQLDYFSQMLGFKIQYSEFPKGNHNDYLTLVSISTTPPQICHGSGSTSEISRNNAALNAITSLINMNMQINQQTEPTPQGPVNGFSMPQNHYNSNPLTRLS</sequence>
<dbReference type="InterPro" id="IPR051740">
    <property type="entry name" value="DRBM-containing_protein"/>
</dbReference>
<feature type="region of interest" description="Disordered" evidence="4">
    <location>
        <begin position="400"/>
        <end position="444"/>
    </location>
</feature>
<dbReference type="GO" id="GO:0003729">
    <property type="term" value="F:mRNA binding"/>
    <property type="evidence" value="ECO:0007669"/>
    <property type="project" value="TreeGrafter"/>
</dbReference>
<dbReference type="Gene3D" id="3.30.160.20">
    <property type="match status" value="5"/>
</dbReference>
<feature type="compositionally biased region" description="Basic residues" evidence="4">
    <location>
        <begin position="410"/>
        <end position="421"/>
    </location>
</feature>
<reference evidence="7 8" key="1">
    <citation type="submission" date="2019-08" db="EMBL/GenBank/DDBJ databases">
        <authorList>
            <person name="Alioto T."/>
            <person name="Alioto T."/>
            <person name="Gomez Garrido J."/>
        </authorList>
    </citation>
    <scope>NUCLEOTIDE SEQUENCE [LARGE SCALE GENOMIC DNA]</scope>
</reference>
<dbReference type="InterPro" id="IPR014720">
    <property type="entry name" value="dsRBD_dom"/>
</dbReference>
<feature type="chain" id="PRO_5023058371" evidence="5">
    <location>
        <begin position="19"/>
        <end position="697"/>
    </location>
</feature>
<dbReference type="PROSITE" id="PS50137">
    <property type="entry name" value="DS_RBD"/>
    <property type="match status" value="5"/>
</dbReference>
<dbReference type="CDD" id="cd19857">
    <property type="entry name" value="DSRM_STAU_rpt1"/>
    <property type="match status" value="1"/>
</dbReference>
<protein>
    <submittedName>
        <fullName evidence="7">Double-stranded RNA-binding domain,Staufen, C-terminal</fullName>
    </submittedName>
</protein>
<evidence type="ECO:0000256" key="1">
    <source>
        <dbReference type="ARBA" id="ARBA00022737"/>
    </source>
</evidence>
<dbReference type="CDD" id="cd19859">
    <property type="entry name" value="DSRM_STAU_rpt3"/>
    <property type="match status" value="1"/>
</dbReference>
<dbReference type="CDD" id="cd19861">
    <property type="entry name" value="DSRM_STAU_rpt5"/>
    <property type="match status" value="1"/>
</dbReference>
<dbReference type="CDD" id="cd19860">
    <property type="entry name" value="DSRM_STAU_rpt4"/>
    <property type="match status" value="1"/>
</dbReference>
<dbReference type="Pfam" id="PF00035">
    <property type="entry name" value="dsrm"/>
    <property type="match status" value="3"/>
</dbReference>
<dbReference type="InterPro" id="IPR032478">
    <property type="entry name" value="Staufen_C"/>
</dbReference>
<accession>A0A5E4MD14</accession>
<dbReference type="Pfam" id="PF16482">
    <property type="entry name" value="Staufen_C"/>
    <property type="match status" value="1"/>
</dbReference>
<dbReference type="GO" id="GO:0032839">
    <property type="term" value="C:dendrite cytoplasm"/>
    <property type="evidence" value="ECO:0007669"/>
    <property type="project" value="GOC"/>
</dbReference>
<evidence type="ECO:0000256" key="2">
    <source>
        <dbReference type="ARBA" id="ARBA00022884"/>
    </source>
</evidence>
<dbReference type="EMBL" id="CABPRJ010000503">
    <property type="protein sequence ID" value="VVC29994.1"/>
    <property type="molecule type" value="Genomic_DNA"/>
</dbReference>
<organism evidence="7 8">
    <name type="scientific">Cinara cedri</name>
    <dbReference type="NCBI Taxonomy" id="506608"/>
    <lineage>
        <taxon>Eukaryota</taxon>
        <taxon>Metazoa</taxon>
        <taxon>Ecdysozoa</taxon>
        <taxon>Arthropoda</taxon>
        <taxon>Hexapoda</taxon>
        <taxon>Insecta</taxon>
        <taxon>Pterygota</taxon>
        <taxon>Neoptera</taxon>
        <taxon>Paraneoptera</taxon>
        <taxon>Hemiptera</taxon>
        <taxon>Sternorrhyncha</taxon>
        <taxon>Aphidomorpha</taxon>
        <taxon>Aphidoidea</taxon>
        <taxon>Aphididae</taxon>
        <taxon>Lachninae</taxon>
        <taxon>Cinara</taxon>
    </lineage>
</organism>
<dbReference type="Proteomes" id="UP000325440">
    <property type="component" value="Unassembled WGS sequence"/>
</dbReference>
<dbReference type="OrthoDB" id="10037267at2759"/>
<dbReference type="AlphaFoldDB" id="A0A5E4MD14"/>
<dbReference type="SUPFAM" id="SSF54768">
    <property type="entry name" value="dsRNA-binding domain-like"/>
    <property type="match status" value="5"/>
</dbReference>
<dbReference type="PANTHER" id="PTHR46054">
    <property type="entry name" value="MATERNAL EFFECT PROTEIN STAUFEN"/>
    <property type="match status" value="1"/>
</dbReference>
<name>A0A5E4MD14_9HEMI</name>
<feature type="domain" description="DRBM" evidence="6">
    <location>
        <begin position="319"/>
        <end position="389"/>
    </location>
</feature>
<feature type="signal peptide" evidence="5">
    <location>
        <begin position="1"/>
        <end position="18"/>
    </location>
</feature>
<dbReference type="GO" id="GO:0010468">
    <property type="term" value="P:regulation of gene expression"/>
    <property type="evidence" value="ECO:0007669"/>
    <property type="project" value="UniProtKB-ARBA"/>
</dbReference>
<dbReference type="GO" id="GO:0098964">
    <property type="term" value="P:anterograde dendritic transport of messenger ribonucleoprotein complex"/>
    <property type="evidence" value="ECO:0007669"/>
    <property type="project" value="TreeGrafter"/>
</dbReference>
<dbReference type="GO" id="GO:0005886">
    <property type="term" value="C:plasma membrane"/>
    <property type="evidence" value="ECO:0007669"/>
    <property type="project" value="TreeGrafter"/>
</dbReference>
<feature type="compositionally biased region" description="Polar residues" evidence="4">
    <location>
        <begin position="682"/>
        <end position="697"/>
    </location>
</feature>
<keyword evidence="5" id="KW-0732">Signal</keyword>
<dbReference type="GO" id="GO:0043025">
    <property type="term" value="C:neuronal cell body"/>
    <property type="evidence" value="ECO:0007669"/>
    <property type="project" value="TreeGrafter"/>
</dbReference>
<gene>
    <name evidence="7" type="ORF">CINCED_3A006676</name>
</gene>
<evidence type="ECO:0000256" key="3">
    <source>
        <dbReference type="PROSITE-ProRule" id="PRU00266"/>
    </source>
</evidence>
<evidence type="ECO:0000313" key="8">
    <source>
        <dbReference type="Proteomes" id="UP000325440"/>
    </source>
</evidence>
<dbReference type="GO" id="GO:0008298">
    <property type="term" value="P:intracellular mRNA localization"/>
    <property type="evidence" value="ECO:0007669"/>
    <property type="project" value="TreeGrafter"/>
</dbReference>
<evidence type="ECO:0000259" key="6">
    <source>
        <dbReference type="PROSITE" id="PS50137"/>
    </source>
</evidence>
<evidence type="ECO:0000313" key="7">
    <source>
        <dbReference type="EMBL" id="VVC29994.1"/>
    </source>
</evidence>
<feature type="domain" description="DRBM" evidence="6">
    <location>
        <begin position="447"/>
        <end position="516"/>
    </location>
</feature>
<evidence type="ECO:0000256" key="4">
    <source>
        <dbReference type="SAM" id="MobiDB-lite"/>
    </source>
</evidence>
<feature type="domain" description="DRBM" evidence="6">
    <location>
        <begin position="269"/>
        <end position="304"/>
    </location>
</feature>
<dbReference type="GO" id="GO:0010494">
    <property type="term" value="C:cytoplasmic stress granule"/>
    <property type="evidence" value="ECO:0007669"/>
    <property type="project" value="TreeGrafter"/>
</dbReference>
<keyword evidence="2 3" id="KW-0694">RNA-binding</keyword>
<dbReference type="SMART" id="SM00358">
    <property type="entry name" value="DSRM"/>
    <property type="match status" value="5"/>
</dbReference>
<dbReference type="GO" id="GO:0035418">
    <property type="term" value="P:protein localization to synapse"/>
    <property type="evidence" value="ECO:0007669"/>
    <property type="project" value="TreeGrafter"/>
</dbReference>
<feature type="domain" description="DRBM" evidence="6">
    <location>
        <begin position="83"/>
        <end position="150"/>
    </location>
</feature>
<dbReference type="GO" id="GO:0003725">
    <property type="term" value="F:double-stranded RNA binding"/>
    <property type="evidence" value="ECO:0007669"/>
    <property type="project" value="TreeGrafter"/>
</dbReference>
<dbReference type="PANTHER" id="PTHR46054:SF3">
    <property type="entry name" value="MATERNAL EFFECT PROTEIN STAUFEN"/>
    <property type="match status" value="1"/>
</dbReference>
<dbReference type="GO" id="GO:0007281">
    <property type="term" value="P:germ cell development"/>
    <property type="evidence" value="ECO:0007669"/>
    <property type="project" value="TreeGrafter"/>
</dbReference>
<proteinExistence type="predicted"/>
<keyword evidence="8" id="KW-1185">Reference proteome</keyword>
<feature type="region of interest" description="Disordered" evidence="4">
    <location>
        <begin position="669"/>
        <end position="697"/>
    </location>
</feature>